<evidence type="ECO:0000256" key="1">
    <source>
        <dbReference type="SAM" id="MobiDB-lite"/>
    </source>
</evidence>
<reference evidence="2" key="2">
    <citation type="submission" date="2015-06" db="UniProtKB">
        <authorList>
            <consortium name="EnsemblMetazoa"/>
        </authorList>
    </citation>
    <scope>IDENTIFICATION</scope>
</reference>
<dbReference type="HOGENOM" id="CLU_1002174_0_0_1"/>
<dbReference type="Proteomes" id="UP000015102">
    <property type="component" value="Unassembled WGS sequence"/>
</dbReference>
<proteinExistence type="predicted"/>
<dbReference type="EMBL" id="CAQQ02139248">
    <property type="status" value="NOT_ANNOTATED_CDS"/>
    <property type="molecule type" value="Genomic_DNA"/>
</dbReference>
<evidence type="ECO:0000313" key="2">
    <source>
        <dbReference type="EnsemblMetazoa" id="MESCA011099-PA"/>
    </source>
</evidence>
<feature type="compositionally biased region" description="Basic and acidic residues" evidence="1">
    <location>
        <begin position="79"/>
        <end position="88"/>
    </location>
</feature>
<dbReference type="EMBL" id="CAQQ02139250">
    <property type="status" value="NOT_ANNOTATED_CDS"/>
    <property type="molecule type" value="Genomic_DNA"/>
</dbReference>
<dbReference type="EMBL" id="CAQQ02139249">
    <property type="status" value="NOT_ANNOTATED_CDS"/>
    <property type="molecule type" value="Genomic_DNA"/>
</dbReference>
<feature type="region of interest" description="Disordered" evidence="1">
    <location>
        <begin position="1"/>
        <end position="88"/>
    </location>
</feature>
<feature type="compositionally biased region" description="Low complexity" evidence="1">
    <location>
        <begin position="50"/>
        <end position="64"/>
    </location>
</feature>
<dbReference type="EnsemblMetazoa" id="MESCA011099-RA">
    <property type="protein sequence ID" value="MESCA011099-PA"/>
    <property type="gene ID" value="MESCA011099"/>
</dbReference>
<feature type="compositionally biased region" description="Basic and acidic residues" evidence="1">
    <location>
        <begin position="37"/>
        <end position="49"/>
    </location>
</feature>
<name>T1H494_MEGSC</name>
<protein>
    <submittedName>
        <fullName evidence="2">Uncharacterized protein</fullName>
    </submittedName>
</protein>
<feature type="compositionally biased region" description="Polar residues" evidence="1">
    <location>
        <begin position="15"/>
        <end position="29"/>
    </location>
</feature>
<organism evidence="2 3">
    <name type="scientific">Megaselia scalaris</name>
    <name type="common">Humpbacked fly</name>
    <name type="synonym">Phora scalaris</name>
    <dbReference type="NCBI Taxonomy" id="36166"/>
    <lineage>
        <taxon>Eukaryota</taxon>
        <taxon>Metazoa</taxon>
        <taxon>Ecdysozoa</taxon>
        <taxon>Arthropoda</taxon>
        <taxon>Hexapoda</taxon>
        <taxon>Insecta</taxon>
        <taxon>Pterygota</taxon>
        <taxon>Neoptera</taxon>
        <taxon>Endopterygota</taxon>
        <taxon>Diptera</taxon>
        <taxon>Brachycera</taxon>
        <taxon>Muscomorpha</taxon>
        <taxon>Platypezoidea</taxon>
        <taxon>Phoridae</taxon>
        <taxon>Megaseliini</taxon>
        <taxon>Megaselia</taxon>
    </lineage>
</organism>
<evidence type="ECO:0000313" key="3">
    <source>
        <dbReference type="Proteomes" id="UP000015102"/>
    </source>
</evidence>
<reference evidence="3" key="1">
    <citation type="submission" date="2013-02" db="EMBL/GenBank/DDBJ databases">
        <authorList>
            <person name="Hughes D."/>
        </authorList>
    </citation>
    <scope>NUCLEOTIDE SEQUENCE</scope>
    <source>
        <strain>Durham</strain>
        <strain evidence="3">NC isolate 2 -- Noor lab</strain>
    </source>
</reference>
<accession>T1H494</accession>
<dbReference type="EMBL" id="CAQQ02139247">
    <property type="status" value="NOT_ANNOTATED_CDS"/>
    <property type="molecule type" value="Genomic_DNA"/>
</dbReference>
<sequence length="278" mass="30751">MVEDMETELSEISKENNIVNESGNGSESNCMEICEESNIKDGSNIKELDSTSSEQQSLLSLTQESENHKDNVEDMDTVEINKESTDTELKPSNIESMEVEAESPSVPKIISVITIHPPSDVDDCFDSPDLIEPKSLTITNAIERNEDYCGRQYQYSGTENCGSRSPSPMPLSAMKTIVVVNTSIQERKIVSKLLTLRKIELDEQGHKTNKTLPIANQQLDSRENGVYCPLRSLLNSSSSSPIISLSTPFFHTAIATSYRRMSTCLKHIIEQAVSGGII</sequence>
<dbReference type="EMBL" id="CAQQ02139246">
    <property type="status" value="NOT_ANNOTATED_CDS"/>
    <property type="molecule type" value="Genomic_DNA"/>
</dbReference>
<dbReference type="AlphaFoldDB" id="T1H494"/>
<keyword evidence="3" id="KW-1185">Reference proteome</keyword>